<dbReference type="EMBL" id="KB200129">
    <property type="protein sequence ID" value="ESP02751.1"/>
    <property type="molecule type" value="Genomic_DNA"/>
</dbReference>
<keyword evidence="2" id="KW-1185">Reference proteome</keyword>
<dbReference type="CTD" id="20230668"/>
<evidence type="ECO:0000313" key="2">
    <source>
        <dbReference type="Proteomes" id="UP000030746"/>
    </source>
</evidence>
<evidence type="ECO:0008006" key="3">
    <source>
        <dbReference type="Google" id="ProtNLM"/>
    </source>
</evidence>
<dbReference type="OrthoDB" id="6242193at2759"/>
<feature type="non-terminal residue" evidence="1">
    <location>
        <position position="1"/>
    </location>
</feature>
<evidence type="ECO:0000313" key="1">
    <source>
        <dbReference type="EMBL" id="ESP02751.1"/>
    </source>
</evidence>
<dbReference type="Proteomes" id="UP000030746">
    <property type="component" value="Unassembled WGS sequence"/>
</dbReference>
<dbReference type="HOGENOM" id="CLU_2747364_0_0_1"/>
<protein>
    <recommendedName>
        <fullName evidence="3">Reverse transcriptase domain-containing protein</fullName>
    </recommendedName>
</protein>
<name>V4B5D1_LOTGI</name>
<reference evidence="1 2" key="1">
    <citation type="journal article" date="2013" name="Nature">
        <title>Insights into bilaterian evolution from three spiralian genomes.</title>
        <authorList>
            <person name="Simakov O."/>
            <person name="Marletaz F."/>
            <person name="Cho S.J."/>
            <person name="Edsinger-Gonzales E."/>
            <person name="Havlak P."/>
            <person name="Hellsten U."/>
            <person name="Kuo D.H."/>
            <person name="Larsson T."/>
            <person name="Lv J."/>
            <person name="Arendt D."/>
            <person name="Savage R."/>
            <person name="Osoegawa K."/>
            <person name="de Jong P."/>
            <person name="Grimwood J."/>
            <person name="Chapman J.A."/>
            <person name="Shapiro H."/>
            <person name="Aerts A."/>
            <person name="Otillar R.P."/>
            <person name="Terry A.Y."/>
            <person name="Boore J.L."/>
            <person name="Grigoriev I.V."/>
            <person name="Lindberg D.R."/>
            <person name="Seaver E.C."/>
            <person name="Weisblat D.A."/>
            <person name="Putnam N.H."/>
            <person name="Rokhsar D.S."/>
        </authorList>
    </citation>
    <scope>NUCLEOTIDE SEQUENCE [LARGE SCALE GENOMIC DNA]</scope>
</reference>
<gene>
    <name evidence="1" type="ORF">LOTGIDRAFT_111041</name>
</gene>
<dbReference type="KEGG" id="lgi:LOTGIDRAFT_111041"/>
<dbReference type="GeneID" id="20230668"/>
<accession>V4B5D1</accession>
<organism evidence="1 2">
    <name type="scientific">Lottia gigantea</name>
    <name type="common">Giant owl limpet</name>
    <dbReference type="NCBI Taxonomy" id="225164"/>
    <lineage>
        <taxon>Eukaryota</taxon>
        <taxon>Metazoa</taxon>
        <taxon>Spiralia</taxon>
        <taxon>Lophotrochozoa</taxon>
        <taxon>Mollusca</taxon>
        <taxon>Gastropoda</taxon>
        <taxon>Patellogastropoda</taxon>
        <taxon>Lottioidea</taxon>
        <taxon>Lottiidae</taxon>
        <taxon>Lottia</taxon>
    </lineage>
</organism>
<dbReference type="RefSeq" id="XP_009046221.1">
    <property type="nucleotide sequence ID" value="XM_009047973.1"/>
</dbReference>
<dbReference type="AlphaFoldDB" id="V4B5D1"/>
<sequence>DFQNGFRKNRSCEDHILSLYNIINDRNVKRKPTFICFVDFKRAFDGTQRHKLWHKLRKIPQCHTCSIPEYD</sequence>
<proteinExistence type="predicted"/>